<dbReference type="FunFam" id="3.40.532.10:FF:000008">
    <property type="entry name" value="Ubiquitin carboxyl-terminal hydrolase"/>
    <property type="match status" value="1"/>
</dbReference>
<dbReference type="GO" id="GO:0006511">
    <property type="term" value="P:ubiquitin-dependent protein catabolic process"/>
    <property type="evidence" value="ECO:0007669"/>
    <property type="project" value="UniProtKB-UniRule"/>
</dbReference>
<dbReference type="PROSITE" id="PS52048">
    <property type="entry name" value="UCH_DOMAIN"/>
    <property type="match status" value="1"/>
</dbReference>
<dbReference type="RefSeq" id="XP_007297348.1">
    <property type="nucleotide sequence ID" value="XM_007297286.1"/>
</dbReference>
<proteinExistence type="inferred from homology"/>
<dbReference type="GeneID" id="18765394"/>
<dbReference type="Pfam" id="PF01088">
    <property type="entry name" value="Peptidase_C12"/>
    <property type="match status" value="1"/>
</dbReference>
<dbReference type="OrthoDB" id="427186at2759"/>
<comment type="catalytic activity">
    <reaction evidence="1 7 8">
        <text>Thiol-dependent hydrolysis of ester, thioester, amide, peptide and isopeptide bonds formed by the C-terminal Gly of ubiquitin (a 76-residue protein attached to proteins as an intracellular targeting signal).</text>
        <dbReference type="EC" id="3.4.19.12"/>
    </reaction>
</comment>
<keyword evidence="5 7" id="KW-0378">Hydrolase</keyword>
<sequence length="257" mass="28359">MAEAQAPVVDDPDVPKGRKTFVPIENNPEVMSALAHKLGLSNALSFHDVFSIEDPDLLAFVPRPANALLLVFPVSRSYETFRVQEDSDKAEYEGKGTGEPVIWYKQTIRNACGLIGILHAVSNGSARVFIEGGSDLEKLINDAIPLNPVERADLLYNSQALENAHQRAASQGQSHAPDAEENVELHYVCFVKDENNHLWEMDGRRKGPLDRGVLSPEEDVLCEKALDLGVRKFLNREAEVGEGEMRFSLVTLAPSLD</sequence>
<evidence type="ECO:0000256" key="2">
    <source>
        <dbReference type="ARBA" id="ARBA00009326"/>
    </source>
</evidence>
<evidence type="ECO:0000256" key="4">
    <source>
        <dbReference type="ARBA" id="ARBA00022786"/>
    </source>
</evidence>
<dbReference type="EMBL" id="JH921458">
    <property type="protein sequence ID" value="EKD12425.1"/>
    <property type="molecule type" value="Genomic_DNA"/>
</dbReference>
<evidence type="ECO:0000313" key="10">
    <source>
        <dbReference type="EMBL" id="EKD12425.1"/>
    </source>
</evidence>
<gene>
    <name evidence="10" type="ORF">MBM_09459</name>
</gene>
<keyword evidence="11" id="KW-1185">Reference proteome</keyword>
<dbReference type="InterPro" id="IPR001578">
    <property type="entry name" value="Peptidase_C12_UCH"/>
</dbReference>
<dbReference type="PROSITE" id="PS00140">
    <property type="entry name" value="UCH_1"/>
    <property type="match status" value="1"/>
</dbReference>
<dbReference type="GO" id="GO:0004843">
    <property type="term" value="F:cysteine-type deubiquitinase activity"/>
    <property type="evidence" value="ECO:0007669"/>
    <property type="project" value="UniProtKB-UniRule"/>
</dbReference>
<dbReference type="HOGENOM" id="CLU_054406_0_2_1"/>
<feature type="active site" description="Nucleophile" evidence="7">
    <location>
        <position position="112"/>
    </location>
</feature>
<dbReference type="PANTHER" id="PTHR10589:SF17">
    <property type="entry name" value="UBIQUITIN CARBOXYL-TERMINAL HYDROLASE"/>
    <property type="match status" value="1"/>
</dbReference>
<dbReference type="GO" id="GO:0016579">
    <property type="term" value="P:protein deubiquitination"/>
    <property type="evidence" value="ECO:0007669"/>
    <property type="project" value="TreeGrafter"/>
</dbReference>
<evidence type="ECO:0000256" key="7">
    <source>
        <dbReference type="PROSITE-ProRule" id="PRU01393"/>
    </source>
</evidence>
<dbReference type="InParanoid" id="K1W640"/>
<dbReference type="FunCoup" id="K1W640">
    <property type="interactions" value="521"/>
</dbReference>
<evidence type="ECO:0000256" key="6">
    <source>
        <dbReference type="ARBA" id="ARBA00022807"/>
    </source>
</evidence>
<reference evidence="10 11" key="1">
    <citation type="journal article" date="2012" name="BMC Genomics">
        <title>Sequencing the genome of Marssonina brunnea reveals fungus-poplar co-evolution.</title>
        <authorList>
            <person name="Zhu S."/>
            <person name="Cao Y.-Z."/>
            <person name="Jiang C."/>
            <person name="Tan B.-Y."/>
            <person name="Wang Z."/>
            <person name="Feng S."/>
            <person name="Zhang L."/>
            <person name="Su X.-H."/>
            <person name="Brejova B."/>
            <person name="Vinar T."/>
            <person name="Xu M."/>
            <person name="Wang M.-X."/>
            <person name="Zhang S.-G."/>
            <person name="Huang M.-R."/>
            <person name="Wu R."/>
            <person name="Zhou Y."/>
        </authorList>
    </citation>
    <scope>NUCLEOTIDE SEQUENCE [LARGE SCALE GENOMIC DNA]</scope>
    <source>
        <strain evidence="10 11">MB_m1</strain>
    </source>
</reference>
<dbReference type="InterPro" id="IPR036959">
    <property type="entry name" value="Peptidase_C12_UCH_sf"/>
</dbReference>
<dbReference type="AlphaFoldDB" id="K1W640"/>
<dbReference type="KEGG" id="mbe:MBM_09459"/>
<accession>K1W640</accession>
<dbReference type="GO" id="GO:0005737">
    <property type="term" value="C:cytoplasm"/>
    <property type="evidence" value="ECO:0007669"/>
    <property type="project" value="TreeGrafter"/>
</dbReference>
<dbReference type="STRING" id="1072389.K1W640"/>
<keyword evidence="3 7" id="KW-0645">Protease</keyword>
<dbReference type="Proteomes" id="UP000006753">
    <property type="component" value="Unassembled WGS sequence"/>
</dbReference>
<comment type="similarity">
    <text evidence="2 7 8">Belongs to the peptidase C12 family.</text>
</comment>
<protein>
    <recommendedName>
        <fullName evidence="8">Ubiquitin carboxyl-terminal hydrolase</fullName>
        <ecNumber evidence="8">3.4.19.12</ecNumber>
    </recommendedName>
</protein>
<dbReference type="EC" id="3.4.19.12" evidence="8"/>
<evidence type="ECO:0000259" key="9">
    <source>
        <dbReference type="PROSITE" id="PS52048"/>
    </source>
</evidence>
<dbReference type="SUPFAM" id="SSF54001">
    <property type="entry name" value="Cysteine proteinases"/>
    <property type="match status" value="1"/>
</dbReference>
<evidence type="ECO:0000256" key="1">
    <source>
        <dbReference type="ARBA" id="ARBA00000707"/>
    </source>
</evidence>
<keyword evidence="4 7" id="KW-0833">Ubl conjugation pathway</keyword>
<feature type="site" description="Important for enzyme activity" evidence="7">
    <location>
        <position position="202"/>
    </location>
</feature>
<keyword evidence="6 7" id="KW-0788">Thiol protease</keyword>
<organism evidence="10 11">
    <name type="scientific">Marssonina brunnea f. sp. multigermtubi (strain MB_m1)</name>
    <name type="common">Marssonina leaf spot fungus</name>
    <dbReference type="NCBI Taxonomy" id="1072389"/>
    <lineage>
        <taxon>Eukaryota</taxon>
        <taxon>Fungi</taxon>
        <taxon>Dikarya</taxon>
        <taxon>Ascomycota</taxon>
        <taxon>Pezizomycotina</taxon>
        <taxon>Leotiomycetes</taxon>
        <taxon>Helotiales</taxon>
        <taxon>Drepanopezizaceae</taxon>
        <taxon>Drepanopeziza</taxon>
    </lineage>
</organism>
<evidence type="ECO:0000256" key="8">
    <source>
        <dbReference type="RuleBase" id="RU361215"/>
    </source>
</evidence>
<dbReference type="MEROPS" id="C12.002"/>
<dbReference type="CDD" id="cd09616">
    <property type="entry name" value="Peptidase_C12_UCH_L1_L3"/>
    <property type="match status" value="1"/>
</dbReference>
<feature type="site" description="Transition state stabilizer" evidence="7">
    <location>
        <position position="106"/>
    </location>
</feature>
<name>K1W640_MARBU</name>
<dbReference type="eggNOG" id="KOG1415">
    <property type="taxonomic scope" value="Eukaryota"/>
</dbReference>
<dbReference type="OMA" id="IDLHYVC"/>
<dbReference type="InterPro" id="IPR038765">
    <property type="entry name" value="Papain-like_cys_pep_sf"/>
</dbReference>
<dbReference type="PRINTS" id="PR00707">
    <property type="entry name" value="UBCTHYDRLASE"/>
</dbReference>
<evidence type="ECO:0000256" key="5">
    <source>
        <dbReference type="ARBA" id="ARBA00022801"/>
    </source>
</evidence>
<dbReference type="PANTHER" id="PTHR10589">
    <property type="entry name" value="UBIQUITIN CARBOXYL-TERMINAL HYDROLASE"/>
    <property type="match status" value="1"/>
</dbReference>
<dbReference type="Gene3D" id="3.40.532.10">
    <property type="entry name" value="Peptidase C12, ubiquitin carboxyl-terminal hydrolase"/>
    <property type="match status" value="1"/>
</dbReference>
<feature type="domain" description="UCH catalytic" evidence="9">
    <location>
        <begin position="20"/>
        <end position="254"/>
    </location>
</feature>
<evidence type="ECO:0000313" key="11">
    <source>
        <dbReference type="Proteomes" id="UP000006753"/>
    </source>
</evidence>
<feature type="active site" description="Proton donor" evidence="7">
    <location>
        <position position="186"/>
    </location>
</feature>
<dbReference type="InterPro" id="IPR057254">
    <property type="entry name" value="UCH_AS"/>
</dbReference>
<evidence type="ECO:0000256" key="3">
    <source>
        <dbReference type="ARBA" id="ARBA00022670"/>
    </source>
</evidence>